<comment type="caution">
    <text evidence="1">The sequence shown here is derived from an EMBL/GenBank/DDBJ whole genome shotgun (WGS) entry which is preliminary data.</text>
</comment>
<gene>
    <name evidence="1" type="ORF">MYCIT1_LOCUS24555</name>
</gene>
<feature type="non-terminal residue" evidence="1">
    <location>
        <position position="90"/>
    </location>
</feature>
<name>A0AAD2HI80_9AGAR</name>
<organism evidence="1 2">
    <name type="scientific">Mycena citricolor</name>
    <dbReference type="NCBI Taxonomy" id="2018698"/>
    <lineage>
        <taxon>Eukaryota</taxon>
        <taxon>Fungi</taxon>
        <taxon>Dikarya</taxon>
        <taxon>Basidiomycota</taxon>
        <taxon>Agaricomycotina</taxon>
        <taxon>Agaricomycetes</taxon>
        <taxon>Agaricomycetidae</taxon>
        <taxon>Agaricales</taxon>
        <taxon>Marasmiineae</taxon>
        <taxon>Mycenaceae</taxon>
        <taxon>Mycena</taxon>
    </lineage>
</organism>
<proteinExistence type="predicted"/>
<dbReference type="EMBL" id="CAVNYO010000406">
    <property type="protein sequence ID" value="CAK5276373.1"/>
    <property type="molecule type" value="Genomic_DNA"/>
</dbReference>
<keyword evidence="2" id="KW-1185">Reference proteome</keyword>
<dbReference type="Proteomes" id="UP001295794">
    <property type="component" value="Unassembled WGS sequence"/>
</dbReference>
<accession>A0AAD2HI80</accession>
<reference evidence="1" key="1">
    <citation type="submission" date="2023-11" db="EMBL/GenBank/DDBJ databases">
        <authorList>
            <person name="De Vega J J."/>
            <person name="De Vega J J."/>
        </authorList>
    </citation>
    <scope>NUCLEOTIDE SEQUENCE</scope>
</reference>
<protein>
    <submittedName>
        <fullName evidence="1">Uncharacterized protein</fullName>
    </submittedName>
</protein>
<evidence type="ECO:0000313" key="1">
    <source>
        <dbReference type="EMBL" id="CAK5276373.1"/>
    </source>
</evidence>
<sequence length="90" mass="9638">MPAYKLHLISLGLLASHSSLPFATSSSSRAFSLRFPLSDLPGDHLYLHISLRCAVSLDLVLLVTSPAPASSTLSTFADATTCFVFLRVES</sequence>
<dbReference type="AlphaFoldDB" id="A0AAD2HI80"/>
<evidence type="ECO:0000313" key="2">
    <source>
        <dbReference type="Proteomes" id="UP001295794"/>
    </source>
</evidence>